<accession>A0A1M6HSB5</accession>
<reference evidence="3" key="1">
    <citation type="submission" date="2016-11" db="EMBL/GenBank/DDBJ databases">
        <authorList>
            <person name="Varghese N."/>
            <person name="Submissions S."/>
        </authorList>
    </citation>
    <scope>NUCLEOTIDE SEQUENCE [LARGE SCALE GENOMIC DNA]</scope>
    <source>
        <strain evidence="3">DSM 26884</strain>
    </source>
</reference>
<dbReference type="RefSeq" id="WP_073314117.1">
    <property type="nucleotide sequence ID" value="NZ_FQZN01000019.1"/>
</dbReference>
<evidence type="ECO:0000256" key="1">
    <source>
        <dbReference type="SAM" id="SignalP"/>
    </source>
</evidence>
<keyword evidence="3" id="KW-1185">Reference proteome</keyword>
<name>A0A1M6HSB5_9BACE</name>
<proteinExistence type="predicted"/>
<evidence type="ECO:0000313" key="2">
    <source>
        <dbReference type="EMBL" id="SHJ25091.1"/>
    </source>
</evidence>
<dbReference type="AlphaFoldDB" id="A0A1M6HSB5"/>
<keyword evidence="1" id="KW-0732">Signal</keyword>
<evidence type="ECO:0008006" key="4">
    <source>
        <dbReference type="Google" id="ProtNLM"/>
    </source>
</evidence>
<dbReference type="eggNOG" id="COG1044">
    <property type="taxonomic scope" value="Bacteria"/>
</dbReference>
<feature type="chain" id="PRO_5012319341" description="Peptidase S74 domain-containing protein" evidence="1">
    <location>
        <begin position="26"/>
        <end position="463"/>
    </location>
</feature>
<organism evidence="2 3">
    <name type="scientific">Bacteroides stercorirosoris</name>
    <dbReference type="NCBI Taxonomy" id="871324"/>
    <lineage>
        <taxon>Bacteria</taxon>
        <taxon>Pseudomonadati</taxon>
        <taxon>Bacteroidota</taxon>
        <taxon>Bacteroidia</taxon>
        <taxon>Bacteroidales</taxon>
        <taxon>Bacteroidaceae</taxon>
        <taxon>Bacteroides</taxon>
    </lineage>
</organism>
<dbReference type="Proteomes" id="UP000184192">
    <property type="component" value="Unassembled WGS sequence"/>
</dbReference>
<sequence length="463" mass="50981">MKISKSYLILIVLLLGSLTGNSVYAQYAPGAQLPGLSGSGDYDWQRGDKGFLRYVGNSLSTPIDRRSYSIITGWPNEERFRVSANGTTSIIGASDGMPALNFYNSWLYYLGSIGFPNEELTISGLNGIRINPSKQNKIFITAAQTTVFNPLHLSLKGFYANEGVTFKMGRNQEPLMNSSIVDKRLRIGSKSGIGFWGDGNVEMNDVPNLGVRANGTVSVSNAITMCIGRNGDPTIQGEVNGKWLRIGGKKGVAFWGNGNVSNEDTPHVLIKENSLTIGQVTNSGYALNVSGSIYTEKNGIKTYFGRDSDNQSAWIGTDSKHGLYLGTNGNSCLYFDADSRNTYIGIIDTSVSKIRQELKTKYGLFVAKGVLSEDYGIGPQSSWSDFVFNKDYALRTIPEVEEFISENNHLPDVPSAKQVAEEGYSQHDMNKILLQKIEELTLYTIQQQKEIQELKTELNNLKK</sequence>
<feature type="signal peptide" evidence="1">
    <location>
        <begin position="1"/>
        <end position="25"/>
    </location>
</feature>
<dbReference type="EMBL" id="FQZN01000019">
    <property type="protein sequence ID" value="SHJ25091.1"/>
    <property type="molecule type" value="Genomic_DNA"/>
</dbReference>
<protein>
    <recommendedName>
        <fullName evidence="4">Peptidase S74 domain-containing protein</fullName>
    </recommendedName>
</protein>
<dbReference type="GeneID" id="92713163"/>
<gene>
    <name evidence="2" type="ORF">SAMN05444350_11966</name>
</gene>
<evidence type="ECO:0000313" key="3">
    <source>
        <dbReference type="Proteomes" id="UP000184192"/>
    </source>
</evidence>